<accession>A0A7W3RCM0</accession>
<dbReference type="GeneID" id="64146724"/>
<gene>
    <name evidence="1" type="ORF">HNP21_000174</name>
</gene>
<proteinExistence type="predicted"/>
<evidence type="ECO:0000313" key="1">
    <source>
        <dbReference type="EMBL" id="MBA9037085.1"/>
    </source>
</evidence>
<keyword evidence="2" id="KW-1185">Reference proteome</keyword>
<dbReference type="EMBL" id="JACJHT010000001">
    <property type="protein sequence ID" value="MBA9037085.1"/>
    <property type="molecule type" value="Genomic_DNA"/>
</dbReference>
<reference evidence="1" key="1">
    <citation type="submission" date="2020-08" db="EMBL/GenBank/DDBJ databases">
        <title>Functional genomics of gut bacteria from endangered species of beetles.</title>
        <authorList>
            <person name="Carlos-Shanley C."/>
        </authorList>
    </citation>
    <scope>NUCLEOTIDE SEQUENCE [LARGE SCALE GENOMIC DNA]</scope>
    <source>
        <strain evidence="1">S00060</strain>
    </source>
</reference>
<evidence type="ECO:0000313" key="2">
    <source>
        <dbReference type="Proteomes" id="UP000543174"/>
    </source>
</evidence>
<dbReference type="AlphaFoldDB" id="A0A7W3RCM0"/>
<comment type="caution">
    <text evidence="1">The sequence shown here is derived from an EMBL/GenBank/DDBJ whole genome shotgun (WGS) entry which is preliminary data.</text>
</comment>
<organism evidence="1 2">
    <name type="scientific">Priestia aryabhattai</name>
    <name type="common">Bacillus aryabhattai</name>
    <dbReference type="NCBI Taxonomy" id="412384"/>
    <lineage>
        <taxon>Bacteria</taxon>
        <taxon>Bacillati</taxon>
        <taxon>Bacillota</taxon>
        <taxon>Bacilli</taxon>
        <taxon>Bacillales</taxon>
        <taxon>Bacillaceae</taxon>
        <taxon>Priestia</taxon>
    </lineage>
</organism>
<sequence length="45" mass="5331">MMNLTLHERSEKLLKQRIKQLNPIHLTLFLWATAEVTDQTIIVSR</sequence>
<protein>
    <submittedName>
        <fullName evidence="1">Uncharacterized protein</fullName>
    </submittedName>
</protein>
<name>A0A7W3RCM0_PRIAR</name>
<dbReference type="RefSeq" id="WP_156405031.1">
    <property type="nucleotide sequence ID" value="NZ_CP129007.1"/>
</dbReference>
<dbReference type="Proteomes" id="UP000543174">
    <property type="component" value="Unassembled WGS sequence"/>
</dbReference>